<evidence type="ECO:0000259" key="1">
    <source>
        <dbReference type="Pfam" id="PF01642"/>
    </source>
</evidence>
<dbReference type="OrthoDB" id="9762378at2"/>
<dbReference type="AlphaFoldDB" id="A0A5C6V4C3"/>
<protein>
    <recommendedName>
        <fullName evidence="1">Methylmalonyl-CoA mutase alpha/beta chain catalytic domain-containing protein</fullName>
    </recommendedName>
</protein>
<dbReference type="GO" id="GO:0016866">
    <property type="term" value="F:intramolecular transferase activity"/>
    <property type="evidence" value="ECO:0007669"/>
    <property type="project" value="InterPro"/>
</dbReference>
<organism evidence="2 3">
    <name type="scientific">Luteibaculum oceani</name>
    <dbReference type="NCBI Taxonomy" id="1294296"/>
    <lineage>
        <taxon>Bacteria</taxon>
        <taxon>Pseudomonadati</taxon>
        <taxon>Bacteroidota</taxon>
        <taxon>Flavobacteriia</taxon>
        <taxon>Flavobacteriales</taxon>
        <taxon>Luteibaculaceae</taxon>
        <taxon>Luteibaculum</taxon>
    </lineage>
</organism>
<name>A0A5C6V4C3_9FLAO</name>
<dbReference type="RefSeq" id="WP_147014595.1">
    <property type="nucleotide sequence ID" value="NZ_VORB01000006.1"/>
</dbReference>
<sequence length="434" mass="49108">MGLNSAVEDFPNFPKSMWRAKVEKELKGKKFEDHLISHFVSAPAIDAYQTAEDIEKLTIDPKLVQSAVQFFASQSTQKGYEIFIDKEEDANKKALVVLQQGVSYLQFKSSKDCIDWNKVFKDIDTGLLQISVDCHPKNILACIDEMPLNSGCKLQIDLSPFHSSFNLKKLSEEFTEAQEIARNKGIILRYLFDFNGLAGTGCNFELQLAAMSLFFKDWVAIAEKSSERENLINGVQFSYAANPELFAEIAKHRALCCLFSKTLQESNLDLTKIFPGGFLIAYNQLFRGTNDEEVNLIRLSSFAFGAFACNPEAVVLCDFKTEEKNFIPRVSANVATILEEESKLGHYVDPTAGSYYVEKLTQELVFGAIEKSRSFVYYDWHQFAHSKNFVSEVDLCSTQLRTLFETKELEMIGENLYPPAGKEAYTILETLKLK</sequence>
<gene>
    <name evidence="2" type="ORF">FRX97_07575</name>
</gene>
<evidence type="ECO:0000313" key="2">
    <source>
        <dbReference type="EMBL" id="TXC78568.1"/>
    </source>
</evidence>
<keyword evidence="3" id="KW-1185">Reference proteome</keyword>
<dbReference type="InterPro" id="IPR016176">
    <property type="entry name" value="Cbl-dep_enz_cat"/>
</dbReference>
<accession>A0A5C6V4C3</accession>
<dbReference type="EMBL" id="VORB01000006">
    <property type="protein sequence ID" value="TXC78568.1"/>
    <property type="molecule type" value="Genomic_DNA"/>
</dbReference>
<dbReference type="GO" id="GO:0031419">
    <property type="term" value="F:cobalamin binding"/>
    <property type="evidence" value="ECO:0007669"/>
    <property type="project" value="InterPro"/>
</dbReference>
<dbReference type="Gene3D" id="3.20.20.240">
    <property type="entry name" value="Methylmalonyl-CoA mutase"/>
    <property type="match status" value="1"/>
</dbReference>
<comment type="caution">
    <text evidence="2">The sequence shown here is derived from an EMBL/GenBank/DDBJ whole genome shotgun (WGS) entry which is preliminary data.</text>
</comment>
<reference evidence="2 3" key="1">
    <citation type="submission" date="2019-08" db="EMBL/GenBank/DDBJ databases">
        <title>Genome of Luteibaculum oceani JCM 18817.</title>
        <authorList>
            <person name="Bowman J.P."/>
        </authorList>
    </citation>
    <scope>NUCLEOTIDE SEQUENCE [LARGE SCALE GENOMIC DNA]</scope>
    <source>
        <strain evidence="2 3">JCM 18817</strain>
    </source>
</reference>
<dbReference type="Pfam" id="PF01642">
    <property type="entry name" value="MM_CoA_mutase"/>
    <property type="match status" value="1"/>
</dbReference>
<proteinExistence type="predicted"/>
<dbReference type="SUPFAM" id="SSF51703">
    <property type="entry name" value="Cobalamin (vitamin B12)-dependent enzymes"/>
    <property type="match status" value="1"/>
</dbReference>
<feature type="domain" description="Methylmalonyl-CoA mutase alpha/beta chain catalytic" evidence="1">
    <location>
        <begin position="230"/>
        <end position="370"/>
    </location>
</feature>
<evidence type="ECO:0000313" key="3">
    <source>
        <dbReference type="Proteomes" id="UP000321168"/>
    </source>
</evidence>
<dbReference type="PANTHER" id="PTHR48101">
    <property type="entry name" value="METHYLMALONYL-COA MUTASE, MITOCHONDRIAL-RELATED"/>
    <property type="match status" value="1"/>
</dbReference>
<dbReference type="InterPro" id="IPR006099">
    <property type="entry name" value="MeMalonylCoA_mutase_a/b_cat"/>
</dbReference>
<dbReference type="Proteomes" id="UP000321168">
    <property type="component" value="Unassembled WGS sequence"/>
</dbReference>